<comment type="caution">
    <text evidence="1">The sequence shown here is derived from an EMBL/GenBank/DDBJ whole genome shotgun (WGS) entry which is preliminary data.</text>
</comment>
<evidence type="ECO:0000313" key="2">
    <source>
        <dbReference type="Proteomes" id="UP000828941"/>
    </source>
</evidence>
<gene>
    <name evidence="1" type="ORF">L6164_030417</name>
</gene>
<keyword evidence="2" id="KW-1185">Reference proteome</keyword>
<organism evidence="1 2">
    <name type="scientific">Bauhinia variegata</name>
    <name type="common">Purple orchid tree</name>
    <name type="synonym">Phanera variegata</name>
    <dbReference type="NCBI Taxonomy" id="167791"/>
    <lineage>
        <taxon>Eukaryota</taxon>
        <taxon>Viridiplantae</taxon>
        <taxon>Streptophyta</taxon>
        <taxon>Embryophyta</taxon>
        <taxon>Tracheophyta</taxon>
        <taxon>Spermatophyta</taxon>
        <taxon>Magnoliopsida</taxon>
        <taxon>eudicotyledons</taxon>
        <taxon>Gunneridae</taxon>
        <taxon>Pentapetalae</taxon>
        <taxon>rosids</taxon>
        <taxon>fabids</taxon>
        <taxon>Fabales</taxon>
        <taxon>Fabaceae</taxon>
        <taxon>Cercidoideae</taxon>
        <taxon>Cercideae</taxon>
        <taxon>Bauhiniinae</taxon>
        <taxon>Bauhinia</taxon>
    </lineage>
</organism>
<accession>A0ACB9LCA4</accession>
<evidence type="ECO:0000313" key="1">
    <source>
        <dbReference type="EMBL" id="KAI4307205.1"/>
    </source>
</evidence>
<name>A0ACB9LCA4_BAUVA</name>
<dbReference type="EMBL" id="CM039437">
    <property type="protein sequence ID" value="KAI4307205.1"/>
    <property type="molecule type" value="Genomic_DNA"/>
</dbReference>
<proteinExistence type="predicted"/>
<dbReference type="Proteomes" id="UP000828941">
    <property type="component" value="Chromosome 12"/>
</dbReference>
<sequence>MLHMGLLITPWIIEMQNAGVRPSGFTFSILMSFVSSPYHGKQVHGRMIRSGLDVSNVVLGNSLINMGSLVLLIVFSVILTMKQLDAISWNSLIWACRRAGQQELALEQFYHMRAAELLPDQFTCSTLISVCSNPQDLEKDWRIQSSSLENKIDGM</sequence>
<protein>
    <submittedName>
        <fullName evidence="1">Uncharacterized protein</fullName>
    </submittedName>
</protein>
<reference evidence="1 2" key="1">
    <citation type="journal article" date="2022" name="DNA Res.">
        <title>Chromosomal-level genome assembly of the orchid tree Bauhinia variegata (Leguminosae; Cercidoideae) supports the allotetraploid origin hypothesis of Bauhinia.</title>
        <authorList>
            <person name="Zhong Y."/>
            <person name="Chen Y."/>
            <person name="Zheng D."/>
            <person name="Pang J."/>
            <person name="Liu Y."/>
            <person name="Luo S."/>
            <person name="Meng S."/>
            <person name="Qian L."/>
            <person name="Wei D."/>
            <person name="Dai S."/>
            <person name="Zhou R."/>
        </authorList>
    </citation>
    <scope>NUCLEOTIDE SEQUENCE [LARGE SCALE GENOMIC DNA]</scope>
    <source>
        <strain evidence="1">BV-YZ2020</strain>
    </source>
</reference>